<feature type="compositionally biased region" description="Basic residues" evidence="1">
    <location>
        <begin position="58"/>
        <end position="72"/>
    </location>
</feature>
<dbReference type="Proteomes" id="UP001153050">
    <property type="component" value="Unassembled WGS sequence"/>
</dbReference>
<reference evidence="2 3" key="1">
    <citation type="submission" date="2022-03" db="EMBL/GenBank/DDBJ databases">
        <authorList>
            <person name="Brunel B."/>
        </authorList>
    </citation>
    <scope>NUCLEOTIDE SEQUENCE [LARGE SCALE GENOMIC DNA]</scope>
    <source>
        <strain evidence="2">STM5069sample</strain>
    </source>
</reference>
<accession>A0ABN8JRV3</accession>
<feature type="region of interest" description="Disordered" evidence="1">
    <location>
        <begin position="56"/>
        <end position="102"/>
    </location>
</feature>
<feature type="compositionally biased region" description="Basic residues" evidence="1">
    <location>
        <begin position="82"/>
        <end position="92"/>
    </location>
</feature>
<evidence type="ECO:0000313" key="2">
    <source>
        <dbReference type="EMBL" id="CAH2400837.1"/>
    </source>
</evidence>
<dbReference type="EMBL" id="CAKXZT010000121">
    <property type="protein sequence ID" value="CAH2400837.1"/>
    <property type="molecule type" value="Genomic_DNA"/>
</dbReference>
<keyword evidence="3" id="KW-1185">Reference proteome</keyword>
<sequence length="102" mass="11942">MTRFQRIEDSIGGRVVSPGYGVGANEEQSAPLVRTCNPLKEFKGIFRGSMGADEMSRWHRKDWRRPQQKRRFQMRDNPRGLWNRRRPGHQWRRGGSSALPGY</sequence>
<proteinExistence type="predicted"/>
<gene>
    <name evidence="2" type="ORF">MES5069_270075</name>
</gene>
<comment type="caution">
    <text evidence="2">The sequence shown here is derived from an EMBL/GenBank/DDBJ whole genome shotgun (WGS) entry which is preliminary data.</text>
</comment>
<protein>
    <submittedName>
        <fullName evidence="2">Uncharacterized protein</fullName>
    </submittedName>
</protein>
<name>A0ABN8JRV3_9HYPH</name>
<evidence type="ECO:0000256" key="1">
    <source>
        <dbReference type="SAM" id="MobiDB-lite"/>
    </source>
</evidence>
<organism evidence="2 3">
    <name type="scientific">Mesorhizobium escarrei</name>
    <dbReference type="NCBI Taxonomy" id="666018"/>
    <lineage>
        <taxon>Bacteria</taxon>
        <taxon>Pseudomonadati</taxon>
        <taxon>Pseudomonadota</taxon>
        <taxon>Alphaproteobacteria</taxon>
        <taxon>Hyphomicrobiales</taxon>
        <taxon>Phyllobacteriaceae</taxon>
        <taxon>Mesorhizobium</taxon>
    </lineage>
</organism>
<evidence type="ECO:0000313" key="3">
    <source>
        <dbReference type="Proteomes" id="UP001153050"/>
    </source>
</evidence>